<accession>A0ABY5DCN3</accession>
<evidence type="ECO:0000313" key="2">
    <source>
        <dbReference type="Proteomes" id="UP001055940"/>
    </source>
</evidence>
<organism evidence="1 2">
    <name type="scientific">Nocardiopsis exhalans</name>
    <dbReference type="NCBI Taxonomy" id="163604"/>
    <lineage>
        <taxon>Bacteria</taxon>
        <taxon>Bacillati</taxon>
        <taxon>Actinomycetota</taxon>
        <taxon>Actinomycetes</taxon>
        <taxon>Streptosporangiales</taxon>
        <taxon>Nocardiopsidaceae</taxon>
        <taxon>Nocardiopsis</taxon>
    </lineage>
</organism>
<dbReference type="RefSeq" id="WP_254420626.1">
    <property type="nucleotide sequence ID" value="NZ_BAAAJB010000058.1"/>
</dbReference>
<keyword evidence="2" id="KW-1185">Reference proteome</keyword>
<dbReference type="Proteomes" id="UP001055940">
    <property type="component" value="Chromosome"/>
</dbReference>
<evidence type="ECO:0000313" key="1">
    <source>
        <dbReference type="EMBL" id="USY21787.1"/>
    </source>
</evidence>
<sequence>MTTIYCAADVQTTHDHFSRLTAARRKRTAMLGQWRMILGLDSTDRPVMETSRVVGFRCGKPHHLHPGWRYEHRTRTLRPDRRTNEGLLASAALREIPSGRTGGHPQDLPWPGGMPSTVMYRQRPPGGGSPRWHIGTPTASLYGTRLLITWDYMPPEHAQHIRLGLWEDVTNEWKLLSLLRPRTPLRKEDL</sequence>
<gene>
    <name evidence="1" type="ORF">NE857_09350</name>
</gene>
<proteinExistence type="predicted"/>
<dbReference type="EMBL" id="CP099837">
    <property type="protein sequence ID" value="USY21787.1"/>
    <property type="molecule type" value="Genomic_DNA"/>
</dbReference>
<reference evidence="1" key="1">
    <citation type="submission" date="2022-06" db="EMBL/GenBank/DDBJ databases">
        <authorList>
            <person name="Ping M."/>
        </authorList>
    </citation>
    <scope>NUCLEOTIDE SEQUENCE</scope>
    <source>
        <strain evidence="1">JCM11759T</strain>
    </source>
</reference>
<name>A0ABY5DCN3_9ACTN</name>
<protein>
    <submittedName>
        <fullName evidence="1">Uncharacterized protein</fullName>
    </submittedName>
</protein>